<feature type="transmembrane region" description="Helical" evidence="1">
    <location>
        <begin position="91"/>
        <end position="110"/>
    </location>
</feature>
<evidence type="ECO:0000313" key="2">
    <source>
        <dbReference type="EMBL" id="SFM30964.1"/>
    </source>
</evidence>
<accession>A0A1I4PT83</accession>
<evidence type="ECO:0000313" key="3">
    <source>
        <dbReference type="Proteomes" id="UP000199520"/>
    </source>
</evidence>
<evidence type="ECO:0000256" key="1">
    <source>
        <dbReference type="SAM" id="Phobius"/>
    </source>
</evidence>
<dbReference type="Proteomes" id="UP000199520">
    <property type="component" value="Unassembled WGS sequence"/>
</dbReference>
<name>A0A1I4PT83_9FIRM</name>
<dbReference type="InterPro" id="IPR007039">
    <property type="entry name" value="TrbC/VirB2"/>
</dbReference>
<dbReference type="OrthoDB" id="119438at2"/>
<keyword evidence="3" id="KW-1185">Reference proteome</keyword>
<dbReference type="RefSeq" id="WP_090943858.1">
    <property type="nucleotide sequence ID" value="NZ_FOTS01000072.1"/>
</dbReference>
<proteinExistence type="predicted"/>
<gene>
    <name evidence="2" type="ORF">SAMN04490355_107217</name>
</gene>
<reference evidence="3" key="1">
    <citation type="submission" date="2016-10" db="EMBL/GenBank/DDBJ databases">
        <authorList>
            <person name="Varghese N."/>
            <person name="Submissions S."/>
        </authorList>
    </citation>
    <scope>NUCLEOTIDE SEQUENCE [LARGE SCALE GENOMIC DNA]</scope>
    <source>
        <strain evidence="3">DSM 13327</strain>
    </source>
</reference>
<keyword evidence="1" id="KW-1133">Transmembrane helix</keyword>
<sequence>MNKFKTFLFKNKSDLVKIGLMAIVAVVAPLIGVVEAATSDSAMPWSTGITSLQSELTGPLPKIGATIAVAVCGMMLSFGEMSSLTKRAVQVVFGLSIAIGAATFVATISGKTVEGLLF</sequence>
<keyword evidence="1" id="KW-0472">Membrane</keyword>
<protein>
    <submittedName>
        <fullName evidence="2">Type IV secretion system protein VirB2</fullName>
    </submittedName>
</protein>
<dbReference type="AlphaFoldDB" id="A0A1I4PT83"/>
<dbReference type="STRING" id="1123291.SAMN04490355_107217"/>
<dbReference type="EMBL" id="FOTS01000072">
    <property type="protein sequence ID" value="SFM30964.1"/>
    <property type="molecule type" value="Genomic_DNA"/>
</dbReference>
<organism evidence="2 3">
    <name type="scientific">Pelosinus propionicus DSM 13327</name>
    <dbReference type="NCBI Taxonomy" id="1123291"/>
    <lineage>
        <taxon>Bacteria</taxon>
        <taxon>Bacillati</taxon>
        <taxon>Bacillota</taxon>
        <taxon>Negativicutes</taxon>
        <taxon>Selenomonadales</taxon>
        <taxon>Sporomusaceae</taxon>
        <taxon>Pelosinus</taxon>
    </lineage>
</organism>
<keyword evidence="1" id="KW-0812">Transmembrane</keyword>
<dbReference type="Pfam" id="PF04956">
    <property type="entry name" value="TrbC"/>
    <property type="match status" value="1"/>
</dbReference>
<feature type="transmembrane region" description="Helical" evidence="1">
    <location>
        <begin position="60"/>
        <end position="79"/>
    </location>
</feature>